<dbReference type="SMART" id="SM00283">
    <property type="entry name" value="MA"/>
    <property type="match status" value="1"/>
</dbReference>
<protein>
    <submittedName>
        <fullName evidence="12">Methyl-accepting chemotaxis protein</fullName>
    </submittedName>
</protein>
<evidence type="ECO:0000256" key="8">
    <source>
        <dbReference type="PROSITE-ProRule" id="PRU00284"/>
    </source>
</evidence>
<dbReference type="EMBL" id="JAPDHZ010000003">
    <property type="protein sequence ID" value="MDG0791627.1"/>
    <property type="molecule type" value="Genomic_DNA"/>
</dbReference>
<dbReference type="SUPFAM" id="SSF58104">
    <property type="entry name" value="Methyl-accepting chemotaxis protein (MCP) signaling domain"/>
    <property type="match status" value="1"/>
</dbReference>
<evidence type="ECO:0000256" key="1">
    <source>
        <dbReference type="ARBA" id="ARBA00004651"/>
    </source>
</evidence>
<dbReference type="RefSeq" id="WP_277565488.1">
    <property type="nucleotide sequence ID" value="NZ_JAPDHZ010000003.1"/>
</dbReference>
<dbReference type="PROSITE" id="PS50111">
    <property type="entry name" value="CHEMOTAXIS_TRANSDUC_2"/>
    <property type="match status" value="1"/>
</dbReference>
<keyword evidence="6 8" id="KW-0807">Transducer</keyword>
<comment type="similarity">
    <text evidence="7">Belongs to the methyl-accepting chemotaxis (MCP) protein family.</text>
</comment>
<organism evidence="12 13">
    <name type="scientific">Cohnella ginsengisoli</name>
    <dbReference type="NCBI Taxonomy" id="425004"/>
    <lineage>
        <taxon>Bacteria</taxon>
        <taxon>Bacillati</taxon>
        <taxon>Bacillota</taxon>
        <taxon>Bacilli</taxon>
        <taxon>Bacillales</taxon>
        <taxon>Paenibacillaceae</taxon>
        <taxon>Cohnella</taxon>
    </lineage>
</organism>
<dbReference type="Proteomes" id="UP001153387">
    <property type="component" value="Unassembled WGS sequence"/>
</dbReference>
<evidence type="ECO:0000256" key="3">
    <source>
        <dbReference type="ARBA" id="ARBA00022692"/>
    </source>
</evidence>
<dbReference type="Pfam" id="PF17200">
    <property type="entry name" value="sCache_2"/>
    <property type="match status" value="1"/>
</dbReference>
<dbReference type="SMART" id="SM01049">
    <property type="entry name" value="Cache_2"/>
    <property type="match status" value="1"/>
</dbReference>
<dbReference type="CDD" id="cd11386">
    <property type="entry name" value="MCP_signal"/>
    <property type="match status" value="1"/>
</dbReference>
<evidence type="ECO:0000256" key="9">
    <source>
        <dbReference type="SAM" id="Phobius"/>
    </source>
</evidence>
<gene>
    <name evidence="12" type="ORF">OMP38_12645</name>
</gene>
<dbReference type="PROSITE" id="PS50885">
    <property type="entry name" value="HAMP"/>
    <property type="match status" value="1"/>
</dbReference>
<dbReference type="InterPro" id="IPR003660">
    <property type="entry name" value="HAMP_dom"/>
</dbReference>
<evidence type="ECO:0000256" key="2">
    <source>
        <dbReference type="ARBA" id="ARBA00022475"/>
    </source>
</evidence>
<dbReference type="GO" id="GO:0007165">
    <property type="term" value="P:signal transduction"/>
    <property type="evidence" value="ECO:0007669"/>
    <property type="project" value="UniProtKB-KW"/>
</dbReference>
<evidence type="ECO:0000256" key="4">
    <source>
        <dbReference type="ARBA" id="ARBA00022989"/>
    </source>
</evidence>
<evidence type="ECO:0000313" key="13">
    <source>
        <dbReference type="Proteomes" id="UP001153387"/>
    </source>
</evidence>
<dbReference type="AlphaFoldDB" id="A0A9X4KJZ0"/>
<comment type="subcellular location">
    <subcellularLocation>
        <location evidence="1">Cell membrane</location>
        <topology evidence="1">Multi-pass membrane protein</topology>
    </subcellularLocation>
</comment>
<keyword evidence="4 9" id="KW-1133">Transmembrane helix</keyword>
<dbReference type="Pfam" id="PF00672">
    <property type="entry name" value="HAMP"/>
    <property type="match status" value="1"/>
</dbReference>
<proteinExistence type="inferred from homology"/>
<sequence>MRFVSSWRKSIRFKLIPLFLLTLIVPVSALGLVSYRIYDDESGRIIEKNLQNLVNMAASITEGFETEAASGRMEAAEAQEYVKEQLIGVKTGEAREITKSFDLGENGYFFILNEQGDLLGHPLLEGQNIIDKKTSSGFYYIKDMIAKSMQGGGFTLYDWPLPNSDKEAQKITYALQVPGEWGWIIAAGSYMKDYNSGEGHILNAIWITVAVCWLVFAPFLFLLIRSIVTPIKRITSEAARMASGDLSRLDLAVRNRDEIGELARSFIRMHDNLRDIVSALLANADRLNAASNNMSLAVSETTLAGKQVARAAQEIASGNETQARAAAESSQSMEEMTQGIQRIADTSSDAFDSSETTLFEAVEGNRLLQTTDAKMGAISDTTGQLSGILDRLTERASQIGGVAEAIAELASQTNLLALNASIEAARAGEEGKGFAVVAAEVKKLAQRSTDSAAEVAELIRTVQTDVSAAGASMALNQRAVEAGVQALALTGESFAAIVTATQSVAKQIQESSSSAQQMAASSEEMAASMQEMDRVSGHANELAQMISAATEEQLAEMEALSASAESLRALASDLQLMAHKFKL</sequence>
<comment type="caution">
    <text evidence="12">The sequence shown here is derived from an EMBL/GenBank/DDBJ whole genome shotgun (WGS) entry which is preliminary data.</text>
</comment>
<dbReference type="PANTHER" id="PTHR32089">
    <property type="entry name" value="METHYL-ACCEPTING CHEMOTAXIS PROTEIN MCPB"/>
    <property type="match status" value="1"/>
</dbReference>
<dbReference type="Gene3D" id="1.10.287.950">
    <property type="entry name" value="Methyl-accepting chemotaxis protein"/>
    <property type="match status" value="1"/>
</dbReference>
<feature type="transmembrane region" description="Helical" evidence="9">
    <location>
        <begin position="204"/>
        <end position="224"/>
    </location>
</feature>
<dbReference type="Gene3D" id="3.30.450.20">
    <property type="entry name" value="PAS domain"/>
    <property type="match status" value="1"/>
</dbReference>
<name>A0A9X4KJZ0_9BACL</name>
<dbReference type="CDD" id="cd06225">
    <property type="entry name" value="HAMP"/>
    <property type="match status" value="1"/>
</dbReference>
<accession>A0A9X4KJZ0</accession>
<dbReference type="CDD" id="cd12912">
    <property type="entry name" value="PDC2_MCP_like"/>
    <property type="match status" value="1"/>
</dbReference>
<dbReference type="GO" id="GO:0005886">
    <property type="term" value="C:plasma membrane"/>
    <property type="evidence" value="ECO:0007669"/>
    <property type="project" value="UniProtKB-SubCell"/>
</dbReference>
<keyword evidence="5 9" id="KW-0472">Membrane</keyword>
<evidence type="ECO:0000259" key="11">
    <source>
        <dbReference type="PROSITE" id="PS50885"/>
    </source>
</evidence>
<dbReference type="InterPro" id="IPR004089">
    <property type="entry name" value="MCPsignal_dom"/>
</dbReference>
<feature type="domain" description="HAMP" evidence="11">
    <location>
        <begin position="225"/>
        <end position="278"/>
    </location>
</feature>
<evidence type="ECO:0000256" key="7">
    <source>
        <dbReference type="ARBA" id="ARBA00029447"/>
    </source>
</evidence>
<keyword evidence="2" id="KW-1003">Cell membrane</keyword>
<feature type="domain" description="Methyl-accepting transducer" evidence="10">
    <location>
        <begin position="297"/>
        <end position="533"/>
    </location>
</feature>
<evidence type="ECO:0000256" key="5">
    <source>
        <dbReference type="ARBA" id="ARBA00023136"/>
    </source>
</evidence>
<dbReference type="SMART" id="SM00304">
    <property type="entry name" value="HAMP"/>
    <property type="match status" value="1"/>
</dbReference>
<dbReference type="PANTHER" id="PTHR32089:SF112">
    <property type="entry name" value="LYSOZYME-LIKE PROTEIN-RELATED"/>
    <property type="match status" value="1"/>
</dbReference>
<dbReference type="Pfam" id="PF00015">
    <property type="entry name" value="MCPsignal"/>
    <property type="match status" value="1"/>
</dbReference>
<evidence type="ECO:0000313" key="12">
    <source>
        <dbReference type="EMBL" id="MDG0791627.1"/>
    </source>
</evidence>
<dbReference type="Gene3D" id="6.10.340.10">
    <property type="match status" value="1"/>
</dbReference>
<keyword evidence="3 9" id="KW-0812">Transmembrane</keyword>
<evidence type="ECO:0000256" key="6">
    <source>
        <dbReference type="ARBA" id="ARBA00023224"/>
    </source>
</evidence>
<dbReference type="InterPro" id="IPR033480">
    <property type="entry name" value="sCache_2"/>
</dbReference>
<evidence type="ECO:0000259" key="10">
    <source>
        <dbReference type="PROSITE" id="PS50111"/>
    </source>
</evidence>
<keyword evidence="13" id="KW-1185">Reference proteome</keyword>
<reference evidence="12 13" key="1">
    <citation type="submission" date="2022-10" db="EMBL/GenBank/DDBJ databases">
        <title>Comparative genomic analysis of Cohnella hashimotonis sp. nov., isolated from the International Space Station.</title>
        <authorList>
            <person name="Simpson A."/>
            <person name="Venkateswaran K."/>
        </authorList>
    </citation>
    <scope>NUCLEOTIDE SEQUENCE [LARGE SCALE GENOMIC DNA]</scope>
    <source>
        <strain evidence="12 13">DSM 18997</strain>
    </source>
</reference>